<organism evidence="1 2">
    <name type="scientific">Colletotrichum scovillei</name>
    <dbReference type="NCBI Taxonomy" id="1209932"/>
    <lineage>
        <taxon>Eukaryota</taxon>
        <taxon>Fungi</taxon>
        <taxon>Dikarya</taxon>
        <taxon>Ascomycota</taxon>
        <taxon>Pezizomycotina</taxon>
        <taxon>Sordariomycetes</taxon>
        <taxon>Hypocreomycetidae</taxon>
        <taxon>Glomerellales</taxon>
        <taxon>Glomerellaceae</taxon>
        <taxon>Colletotrichum</taxon>
        <taxon>Colletotrichum acutatum species complex</taxon>
    </lineage>
</organism>
<comment type="caution">
    <text evidence="1">The sequence shown here is derived from an EMBL/GenBank/DDBJ whole genome shotgun (WGS) entry which is preliminary data.</text>
</comment>
<dbReference type="AlphaFoldDB" id="A0A9P7QT89"/>
<accession>A0A9P7QT89</accession>
<feature type="non-terminal residue" evidence="1">
    <location>
        <position position="95"/>
    </location>
</feature>
<evidence type="ECO:0000313" key="2">
    <source>
        <dbReference type="Proteomes" id="UP000699042"/>
    </source>
</evidence>
<dbReference type="EMBL" id="JAESDN010000014">
    <property type="protein sequence ID" value="KAG7041744.1"/>
    <property type="molecule type" value="Genomic_DNA"/>
</dbReference>
<keyword evidence="2" id="KW-1185">Reference proteome</keyword>
<protein>
    <submittedName>
        <fullName evidence="1">Uncharacterized protein</fullName>
    </submittedName>
</protein>
<dbReference type="Proteomes" id="UP000699042">
    <property type="component" value="Unassembled WGS sequence"/>
</dbReference>
<evidence type="ECO:0000313" key="1">
    <source>
        <dbReference type="EMBL" id="KAG7041744.1"/>
    </source>
</evidence>
<sequence>GFTIRTNHGVLGPKAASTRRASADDWSCAPTSWFLGGVNGYLTQRFFGTRLTFDQWKLNHSLAIPSSPLHVCISSEILRSGLDADEHSTVTKPLR</sequence>
<gene>
    <name evidence="1" type="ORF">JMJ77_012262</name>
</gene>
<name>A0A9P7QT89_9PEZI</name>
<reference evidence="1" key="1">
    <citation type="submission" date="2021-05" db="EMBL/GenBank/DDBJ databases">
        <title>Comparative genomics of three Colletotrichum scovillei strains and genetic complementation revealed genes involved fungal growth and virulence on chili pepper.</title>
        <authorList>
            <person name="Hsieh D.-K."/>
            <person name="Chuang S.-C."/>
            <person name="Chen C.-Y."/>
            <person name="Chao Y.-T."/>
            <person name="Lu M.-Y.J."/>
            <person name="Lee M.-H."/>
            <person name="Shih M.-C."/>
        </authorList>
    </citation>
    <scope>NUCLEOTIDE SEQUENCE</scope>
    <source>
        <strain evidence="1">Coll-153</strain>
    </source>
</reference>
<proteinExistence type="predicted"/>